<sequence>MLKLVAIAALTTASASVAVASPAPQDANEIVITVTAQDLSSAGHKQLMRRIGLAAEELCGSYAARETAQHDEVSLCRDQVFRSADQQIASLGSATRIRLAAR</sequence>
<accession>A0ABP7U9G4</accession>
<evidence type="ECO:0000256" key="1">
    <source>
        <dbReference type="SAM" id="SignalP"/>
    </source>
</evidence>
<organism evidence="2 3">
    <name type="scientific">Sphingomonas rosea</name>
    <dbReference type="NCBI Taxonomy" id="335605"/>
    <lineage>
        <taxon>Bacteria</taxon>
        <taxon>Pseudomonadati</taxon>
        <taxon>Pseudomonadota</taxon>
        <taxon>Alphaproteobacteria</taxon>
        <taxon>Sphingomonadales</taxon>
        <taxon>Sphingomonadaceae</taxon>
        <taxon>Sphingomonas</taxon>
    </lineage>
</organism>
<evidence type="ECO:0008006" key="4">
    <source>
        <dbReference type="Google" id="ProtNLM"/>
    </source>
</evidence>
<keyword evidence="1" id="KW-0732">Signal</keyword>
<dbReference type="EMBL" id="BAABBR010000001">
    <property type="protein sequence ID" value="GAA4038362.1"/>
    <property type="molecule type" value="Genomic_DNA"/>
</dbReference>
<evidence type="ECO:0000313" key="3">
    <source>
        <dbReference type="Proteomes" id="UP001424459"/>
    </source>
</evidence>
<feature type="signal peptide" evidence="1">
    <location>
        <begin position="1"/>
        <end position="20"/>
    </location>
</feature>
<dbReference type="RefSeq" id="WP_344696835.1">
    <property type="nucleotide sequence ID" value="NZ_BAABBR010000001.1"/>
</dbReference>
<gene>
    <name evidence="2" type="ORF">GCM10022281_18950</name>
</gene>
<proteinExistence type="predicted"/>
<protein>
    <recommendedName>
        <fullName evidence="4">UrcA family protein</fullName>
    </recommendedName>
</protein>
<dbReference type="NCBIfam" id="TIGR04433">
    <property type="entry name" value="UrcA_uranyl"/>
    <property type="match status" value="1"/>
</dbReference>
<feature type="chain" id="PRO_5045628125" description="UrcA family protein" evidence="1">
    <location>
        <begin position="21"/>
        <end position="102"/>
    </location>
</feature>
<keyword evidence="3" id="KW-1185">Reference proteome</keyword>
<evidence type="ECO:0000313" key="2">
    <source>
        <dbReference type="EMBL" id="GAA4038362.1"/>
    </source>
</evidence>
<dbReference type="InterPro" id="IPR030972">
    <property type="entry name" value="UrcA_uranyl"/>
</dbReference>
<comment type="caution">
    <text evidence="2">The sequence shown here is derived from an EMBL/GenBank/DDBJ whole genome shotgun (WGS) entry which is preliminary data.</text>
</comment>
<dbReference type="Proteomes" id="UP001424459">
    <property type="component" value="Unassembled WGS sequence"/>
</dbReference>
<name>A0ABP7U9G4_9SPHN</name>
<reference evidence="3" key="1">
    <citation type="journal article" date="2019" name="Int. J. Syst. Evol. Microbiol.">
        <title>The Global Catalogue of Microorganisms (GCM) 10K type strain sequencing project: providing services to taxonomists for standard genome sequencing and annotation.</title>
        <authorList>
            <consortium name="The Broad Institute Genomics Platform"/>
            <consortium name="The Broad Institute Genome Sequencing Center for Infectious Disease"/>
            <person name="Wu L."/>
            <person name="Ma J."/>
        </authorList>
    </citation>
    <scope>NUCLEOTIDE SEQUENCE [LARGE SCALE GENOMIC DNA]</scope>
    <source>
        <strain evidence="3">JCM 17564</strain>
    </source>
</reference>